<evidence type="ECO:0000256" key="1">
    <source>
        <dbReference type="SAM" id="Phobius"/>
    </source>
</evidence>
<keyword evidence="3" id="KW-1185">Reference proteome</keyword>
<sequence length="388" mass="43933">MTSMPMAPSRPLEPSRTGGSKGRWVEFFLVGGMTPLLFPLSWMLQRAFGLDPAEYAVGFLMFHAAFVINDPHFAVTYLLFYKDVKGRAFGGAFRGAQRVRYLVAGFGVPLILGGLSIVGLATRSAFTLSLLFRLMFFLVGWHYVKQGFGVFTVLAARRGVRFAPRERLVVLAHCFSGWAYAWASPADPGREVEEKGVVYTTLTDPVWLEHLTHVVFLSTLLPLAWILFQKWRREGRLPILTPLTALLCSIWSWSVYSSKDPLVRYVIPALHSVQYLYFVWLMKGNEAREREGPPWFERSARTRLGILAVSALGLGWLFFHGAPTALDEALGPRGKAVYEDLGPTPYFAALYAFVNIHHYFMDTVLWRRENPETRYLQEPALADERRAS</sequence>
<organism evidence="2 3">
    <name type="scientific">Polyangium fumosum</name>
    <dbReference type="NCBI Taxonomy" id="889272"/>
    <lineage>
        <taxon>Bacteria</taxon>
        <taxon>Pseudomonadati</taxon>
        <taxon>Myxococcota</taxon>
        <taxon>Polyangia</taxon>
        <taxon>Polyangiales</taxon>
        <taxon>Polyangiaceae</taxon>
        <taxon>Polyangium</taxon>
    </lineage>
</organism>
<accession>A0A4V5PJN7</accession>
<feature type="transmembrane region" description="Helical" evidence="1">
    <location>
        <begin position="134"/>
        <end position="156"/>
    </location>
</feature>
<protein>
    <submittedName>
        <fullName evidence="2">Uncharacterized protein</fullName>
    </submittedName>
</protein>
<feature type="transmembrane region" description="Helical" evidence="1">
    <location>
        <begin position="206"/>
        <end position="227"/>
    </location>
</feature>
<dbReference type="EMBL" id="SSMQ01000137">
    <property type="protein sequence ID" value="TKC92120.1"/>
    <property type="molecule type" value="Genomic_DNA"/>
</dbReference>
<feature type="transmembrane region" description="Helical" evidence="1">
    <location>
        <begin position="24"/>
        <end position="44"/>
    </location>
</feature>
<gene>
    <name evidence="2" type="ORF">E8A74_50390</name>
</gene>
<comment type="caution">
    <text evidence="2">The sequence shown here is derived from an EMBL/GenBank/DDBJ whole genome shotgun (WGS) entry which is preliminary data.</text>
</comment>
<proteinExistence type="predicted"/>
<evidence type="ECO:0000313" key="3">
    <source>
        <dbReference type="Proteomes" id="UP000309215"/>
    </source>
</evidence>
<feature type="transmembrane region" description="Helical" evidence="1">
    <location>
        <begin position="101"/>
        <end position="122"/>
    </location>
</feature>
<keyword evidence="1" id="KW-0812">Transmembrane</keyword>
<reference evidence="2 3" key="1">
    <citation type="submission" date="2019-04" db="EMBL/GenBank/DDBJ databases">
        <authorList>
            <person name="Li Y."/>
            <person name="Wang J."/>
        </authorList>
    </citation>
    <scope>NUCLEOTIDE SEQUENCE [LARGE SCALE GENOMIC DNA]</scope>
    <source>
        <strain evidence="2 3">DSM 14668</strain>
    </source>
</reference>
<feature type="transmembrane region" description="Helical" evidence="1">
    <location>
        <begin position="346"/>
        <end position="366"/>
    </location>
</feature>
<dbReference type="Proteomes" id="UP000309215">
    <property type="component" value="Unassembled WGS sequence"/>
</dbReference>
<dbReference type="RefSeq" id="WP_136936371.1">
    <property type="nucleotide sequence ID" value="NZ_SSMQ01000137.1"/>
</dbReference>
<feature type="transmembrane region" description="Helical" evidence="1">
    <location>
        <begin position="262"/>
        <end position="283"/>
    </location>
</feature>
<feature type="transmembrane region" description="Helical" evidence="1">
    <location>
        <begin position="168"/>
        <end position="186"/>
    </location>
</feature>
<dbReference type="AlphaFoldDB" id="A0A4V5PJN7"/>
<keyword evidence="1" id="KW-0472">Membrane</keyword>
<evidence type="ECO:0000313" key="2">
    <source>
        <dbReference type="EMBL" id="TKC92120.1"/>
    </source>
</evidence>
<feature type="transmembrane region" description="Helical" evidence="1">
    <location>
        <begin position="304"/>
        <end position="326"/>
    </location>
</feature>
<dbReference type="OrthoDB" id="127712at2"/>
<feature type="transmembrane region" description="Helical" evidence="1">
    <location>
        <begin position="239"/>
        <end position="256"/>
    </location>
</feature>
<feature type="transmembrane region" description="Helical" evidence="1">
    <location>
        <begin position="56"/>
        <end position="80"/>
    </location>
</feature>
<keyword evidence="1" id="KW-1133">Transmembrane helix</keyword>
<name>A0A4V5PJN7_9BACT</name>